<comment type="caution">
    <text evidence="3">The sequence shown here is derived from an EMBL/GenBank/DDBJ whole genome shotgun (WGS) entry which is preliminary data.</text>
</comment>
<dbReference type="InterPro" id="IPR038595">
    <property type="entry name" value="LOR_sf"/>
</dbReference>
<dbReference type="PANTHER" id="PTHR31087:SF100">
    <property type="entry name" value="BNAC08G49520D PROTEIN"/>
    <property type="match status" value="1"/>
</dbReference>
<feature type="chain" id="PRO_5036504149" evidence="2">
    <location>
        <begin position="21"/>
        <end position="346"/>
    </location>
</feature>
<dbReference type="Proteomes" id="UP000886595">
    <property type="component" value="Unassembled WGS sequence"/>
</dbReference>
<dbReference type="PANTHER" id="PTHR31087">
    <property type="match status" value="1"/>
</dbReference>
<evidence type="ECO:0000313" key="4">
    <source>
        <dbReference type="Proteomes" id="UP000886595"/>
    </source>
</evidence>
<accession>A0A8X7W383</accession>
<proteinExistence type="inferred from homology"/>
<protein>
    <submittedName>
        <fullName evidence="3">Uncharacterized protein</fullName>
    </submittedName>
</protein>
<dbReference type="Pfam" id="PF04525">
    <property type="entry name" value="LOR"/>
    <property type="match status" value="1"/>
</dbReference>
<dbReference type="Gene3D" id="2.40.160.200">
    <property type="entry name" value="LURP1-related"/>
    <property type="match status" value="1"/>
</dbReference>
<dbReference type="OrthoDB" id="97518at2759"/>
<dbReference type="InterPro" id="IPR025659">
    <property type="entry name" value="Tubby-like_C"/>
</dbReference>
<organism evidence="3 4">
    <name type="scientific">Brassica carinata</name>
    <name type="common">Ethiopian mustard</name>
    <name type="synonym">Abyssinian cabbage</name>
    <dbReference type="NCBI Taxonomy" id="52824"/>
    <lineage>
        <taxon>Eukaryota</taxon>
        <taxon>Viridiplantae</taxon>
        <taxon>Streptophyta</taxon>
        <taxon>Embryophyta</taxon>
        <taxon>Tracheophyta</taxon>
        <taxon>Spermatophyta</taxon>
        <taxon>Magnoliopsida</taxon>
        <taxon>eudicotyledons</taxon>
        <taxon>Gunneridae</taxon>
        <taxon>Pentapetalae</taxon>
        <taxon>rosids</taxon>
        <taxon>malvids</taxon>
        <taxon>Brassicales</taxon>
        <taxon>Brassicaceae</taxon>
        <taxon>Brassiceae</taxon>
        <taxon>Brassica</taxon>
    </lineage>
</organism>
<evidence type="ECO:0000256" key="2">
    <source>
        <dbReference type="SAM" id="SignalP"/>
    </source>
</evidence>
<sequence length="346" mass="38728">MLSSFHAILFKLHRLPLCVWLDTNEQRGEAKVDGVSKGAVKLSKDNKPSATVDDNDPYLKAILKGKLIFSIQKQIHQSRKNKESKLYSNTFLGEKKEEMAEPQPFVYAHPPGTAPRPPGAFVNPRFCVADPVDLTMARDKVERKWGNFGILDANMSLRFAVNKPGLAFGLGKTMILLDGSGSPILTMKEKRMTMSFREEWEVLIGDQVAYKVKGSSIFSSNTKLNGLHVFLARNHEENIPDFRVKGTHSRGFERSCVVYAGESDTIVAQMQHTERTSDYDIFMVTINPNVDHAFIASLVIILDVYNREDIELARRAHEVHVVAQRVHMGGHGALHGLIRLGACTIM</sequence>
<name>A0A8X7W383_BRACI</name>
<dbReference type="EMBL" id="JAAMPC010000003">
    <property type="protein sequence ID" value="KAG2322576.1"/>
    <property type="molecule type" value="Genomic_DNA"/>
</dbReference>
<evidence type="ECO:0000313" key="3">
    <source>
        <dbReference type="EMBL" id="KAG2322576.1"/>
    </source>
</evidence>
<keyword evidence="2" id="KW-0732">Signal</keyword>
<comment type="similarity">
    <text evidence="1">Belongs to the LOR family.</text>
</comment>
<dbReference type="InterPro" id="IPR007612">
    <property type="entry name" value="LOR"/>
</dbReference>
<evidence type="ECO:0000256" key="1">
    <source>
        <dbReference type="ARBA" id="ARBA00005437"/>
    </source>
</evidence>
<dbReference type="AlphaFoldDB" id="A0A8X7W383"/>
<reference evidence="3 4" key="1">
    <citation type="submission" date="2020-02" db="EMBL/GenBank/DDBJ databases">
        <authorList>
            <person name="Ma Q."/>
            <person name="Huang Y."/>
            <person name="Song X."/>
            <person name="Pei D."/>
        </authorList>
    </citation>
    <scope>NUCLEOTIDE SEQUENCE [LARGE SCALE GENOMIC DNA]</scope>
    <source>
        <strain evidence="3">Sxm20200214</strain>
        <tissue evidence="3">Leaf</tissue>
    </source>
</reference>
<gene>
    <name evidence="3" type="ORF">Bca52824_015789</name>
</gene>
<keyword evidence="4" id="KW-1185">Reference proteome</keyword>
<dbReference type="SUPFAM" id="SSF54518">
    <property type="entry name" value="Tubby C-terminal domain-like"/>
    <property type="match status" value="1"/>
</dbReference>
<feature type="signal peptide" evidence="2">
    <location>
        <begin position="1"/>
        <end position="20"/>
    </location>
</feature>